<evidence type="ECO:0000313" key="5">
    <source>
        <dbReference type="EMBL" id="PWS36341.1"/>
    </source>
</evidence>
<reference evidence="6" key="1">
    <citation type="submission" date="2018-05" db="EMBL/GenBank/DDBJ databases">
        <authorList>
            <person name="Du Z."/>
            <person name="Wang X."/>
        </authorList>
    </citation>
    <scope>NUCLEOTIDE SEQUENCE [LARGE SCALE GENOMIC DNA]</scope>
    <source>
        <strain evidence="6">CQN31</strain>
    </source>
</reference>
<evidence type="ECO:0000259" key="4">
    <source>
        <dbReference type="Pfam" id="PF01717"/>
    </source>
</evidence>
<gene>
    <name evidence="5" type="ORF">DFH01_14295</name>
</gene>
<dbReference type="GO" id="GO:0032259">
    <property type="term" value="P:methylation"/>
    <property type="evidence" value="ECO:0007669"/>
    <property type="project" value="UniProtKB-KW"/>
</dbReference>
<dbReference type="InterPro" id="IPR038071">
    <property type="entry name" value="UROD/MetE-like_sf"/>
</dbReference>
<dbReference type="OrthoDB" id="244285at2"/>
<name>A0A317FB35_9PROT</name>
<dbReference type="InterPro" id="IPR002629">
    <property type="entry name" value="Met_Synth_C/arc"/>
</dbReference>
<dbReference type="RefSeq" id="WP_109871134.1">
    <property type="nucleotide sequence ID" value="NZ_QGNA01000003.1"/>
</dbReference>
<sequence length="346" mass="37768">MTDATLLPTTVVGSYPQPAWLVDQAMLRKNNVVPRVRVKEIWRVPEDALEQAQDDATVLAIRDMERAGIDIVTDGEMRRESYSNRFALALEGVDVDQPAIVVGRMGKPTPVPRVVGALRRRRPVEVRDVQFLRANTDRVTKITLPGPFTLSMQAKDEHYGDEEALAMAYAEVVAEEARDLKAAGVDVIQLDEPWLQAKPEQAKRYGVKAINRALEGVAGPTVVHLCFGYAAVVSEKPSGYSFLPQLADSSAAQISIEAAQPKLDLGMLRDLSNKTIMLGVLDLGAAEVETAETVAARLREGLRHVPAERLVAAPDCGMKYLPRERAFGKLKALADGAAIVRRELAG</sequence>
<keyword evidence="2" id="KW-0479">Metal-binding</keyword>
<dbReference type="Pfam" id="PF01717">
    <property type="entry name" value="Meth_synt_2"/>
    <property type="match status" value="1"/>
</dbReference>
<feature type="domain" description="Cobalamin-independent methionine synthase MetE C-terminal/archaeal" evidence="4">
    <location>
        <begin position="7"/>
        <end position="337"/>
    </location>
</feature>
<organism evidence="5 6">
    <name type="scientific">Falsiroseomonas bella</name>
    <dbReference type="NCBI Taxonomy" id="2184016"/>
    <lineage>
        <taxon>Bacteria</taxon>
        <taxon>Pseudomonadati</taxon>
        <taxon>Pseudomonadota</taxon>
        <taxon>Alphaproteobacteria</taxon>
        <taxon>Acetobacterales</taxon>
        <taxon>Roseomonadaceae</taxon>
        <taxon>Falsiroseomonas</taxon>
    </lineage>
</organism>
<comment type="caution">
    <text evidence="5">The sequence shown here is derived from an EMBL/GenBank/DDBJ whole genome shotgun (WGS) entry which is preliminary data.</text>
</comment>
<keyword evidence="5" id="KW-0489">Methyltransferase</keyword>
<dbReference type="PANTHER" id="PTHR30519">
    <property type="entry name" value="5-METHYLTETRAHYDROPTEROYLTRIGLUTAMATE--HOMOCYSTEINE METHYLTRANSFERASE"/>
    <property type="match status" value="1"/>
</dbReference>
<dbReference type="AlphaFoldDB" id="A0A317FB35"/>
<evidence type="ECO:0000256" key="3">
    <source>
        <dbReference type="ARBA" id="ARBA00022833"/>
    </source>
</evidence>
<proteinExistence type="predicted"/>
<evidence type="ECO:0000313" key="6">
    <source>
        <dbReference type="Proteomes" id="UP000245765"/>
    </source>
</evidence>
<dbReference type="GO" id="GO:0008270">
    <property type="term" value="F:zinc ion binding"/>
    <property type="evidence" value="ECO:0007669"/>
    <property type="project" value="InterPro"/>
</dbReference>
<accession>A0A317FB35</accession>
<keyword evidence="3" id="KW-0862">Zinc</keyword>
<evidence type="ECO:0000256" key="2">
    <source>
        <dbReference type="ARBA" id="ARBA00022723"/>
    </source>
</evidence>
<dbReference type="EMBL" id="QGNA01000003">
    <property type="protein sequence ID" value="PWS36341.1"/>
    <property type="molecule type" value="Genomic_DNA"/>
</dbReference>
<dbReference type="GO" id="GO:0009086">
    <property type="term" value="P:methionine biosynthetic process"/>
    <property type="evidence" value="ECO:0007669"/>
    <property type="project" value="InterPro"/>
</dbReference>
<dbReference type="Proteomes" id="UP000245765">
    <property type="component" value="Unassembled WGS sequence"/>
</dbReference>
<dbReference type="CDD" id="cd03311">
    <property type="entry name" value="CIMS_C_terminal_like"/>
    <property type="match status" value="1"/>
</dbReference>
<comment type="cofactor">
    <cofactor evidence="1">
        <name>Zn(2+)</name>
        <dbReference type="ChEBI" id="CHEBI:29105"/>
    </cofactor>
</comment>
<evidence type="ECO:0000256" key="1">
    <source>
        <dbReference type="ARBA" id="ARBA00001947"/>
    </source>
</evidence>
<dbReference type="GO" id="GO:0003871">
    <property type="term" value="F:5-methyltetrahydropteroyltriglutamate-homocysteine S-methyltransferase activity"/>
    <property type="evidence" value="ECO:0007669"/>
    <property type="project" value="InterPro"/>
</dbReference>
<dbReference type="Gene3D" id="3.20.20.210">
    <property type="match status" value="1"/>
</dbReference>
<keyword evidence="6" id="KW-1185">Reference proteome</keyword>
<dbReference type="SUPFAM" id="SSF51726">
    <property type="entry name" value="UROD/MetE-like"/>
    <property type="match status" value="1"/>
</dbReference>
<protein>
    <submittedName>
        <fullName evidence="5">5-methyltetrahydropteroyltriglutamate--homocysteine methyltransferase</fullName>
    </submittedName>
</protein>
<keyword evidence="5" id="KW-0808">Transferase</keyword>